<comment type="catalytic activity">
    <reaction evidence="5">
        <text>L-aspartate + L-glutamine + ATP + H2O = L-asparagine + L-glutamate + AMP + diphosphate + H(+)</text>
        <dbReference type="Rhea" id="RHEA:12228"/>
        <dbReference type="ChEBI" id="CHEBI:15377"/>
        <dbReference type="ChEBI" id="CHEBI:15378"/>
        <dbReference type="ChEBI" id="CHEBI:29985"/>
        <dbReference type="ChEBI" id="CHEBI:29991"/>
        <dbReference type="ChEBI" id="CHEBI:30616"/>
        <dbReference type="ChEBI" id="CHEBI:33019"/>
        <dbReference type="ChEBI" id="CHEBI:58048"/>
        <dbReference type="ChEBI" id="CHEBI:58359"/>
        <dbReference type="ChEBI" id="CHEBI:456215"/>
        <dbReference type="EC" id="6.3.5.4"/>
    </reaction>
</comment>
<protein>
    <recommendedName>
        <fullName evidence="3">asparagine synthase (glutamine-hydrolyzing)</fullName>
        <ecNumber evidence="3">6.3.5.4</ecNumber>
    </recommendedName>
</protein>
<feature type="domain" description="Asparagine synthetase" evidence="6">
    <location>
        <begin position="191"/>
        <end position="579"/>
    </location>
</feature>
<dbReference type="InterPro" id="IPR029055">
    <property type="entry name" value="Ntn_hydrolases_N"/>
</dbReference>
<sequence length="596" mass="64044">MYVGNVALDAPGAQRLWPGRPAPVTHGTGLEGGSRVVSDGPVRLAVVGSCYATEAQLCRELQAVRTRRWAKLTSWPGSYWVVADDGRTTAVLTDVAGTRPVYFTESPSGTGWATAARPLAAAVGAEVDYAAITARLLCPTIPEITGDATAFVGVRRLPGGHALLVERDGRCRTTAYEESHALPFRDAAGDLHQHLVTAITERARSAERLTADFSGGLDSTSLALLAAGDGAELLAVTHADATSANEDVRYAQRAAALHPHLEHVVVTDADGLFFADLLDAPATDQPFPDAARWRMRAAYQRPCVAHGSDVHLTGSGADTLLAASPYYLADLARSGDYPALLRHCRARARLRHLPLYAVLGAAVRLSRTTHARALRWLARDIAVPSARRPDRAARLHWLVASGLKAWLTPDARRLVARRASDTAERCILAPEDTSRHRAWAEVREFGVYEAELRNQAHAVGLPHHAPFLDNNVVRAAMAIPVHARASTRVQKPLLGTALAGPVPDWLLTRRTKGAYDGNAFTGLRRNADILRTLLRGSELATEGWIDARAAVAELDRLAAGAPGRLAALEALIAAELWLRQHLATPTRLIATEAAHA</sequence>
<dbReference type="RefSeq" id="WP_344288269.1">
    <property type="nucleotide sequence ID" value="NZ_BAAAPF010000014.1"/>
</dbReference>
<evidence type="ECO:0000313" key="8">
    <source>
        <dbReference type="Proteomes" id="UP001500443"/>
    </source>
</evidence>
<organism evidence="7 8">
    <name type="scientific">Streptomyces synnematoformans</name>
    <dbReference type="NCBI Taxonomy" id="415721"/>
    <lineage>
        <taxon>Bacteria</taxon>
        <taxon>Bacillati</taxon>
        <taxon>Actinomycetota</taxon>
        <taxon>Actinomycetes</taxon>
        <taxon>Kitasatosporales</taxon>
        <taxon>Streptomycetaceae</taxon>
        <taxon>Streptomyces</taxon>
    </lineage>
</organism>
<dbReference type="PANTHER" id="PTHR43284:SF1">
    <property type="entry name" value="ASPARAGINE SYNTHETASE"/>
    <property type="match status" value="1"/>
</dbReference>
<dbReference type="Proteomes" id="UP001500443">
    <property type="component" value="Unassembled WGS sequence"/>
</dbReference>
<evidence type="ECO:0000256" key="4">
    <source>
        <dbReference type="ARBA" id="ARBA00022888"/>
    </source>
</evidence>
<keyword evidence="4" id="KW-0061">Asparagine biosynthesis</keyword>
<dbReference type="PANTHER" id="PTHR43284">
    <property type="entry name" value="ASPARAGINE SYNTHETASE (GLUTAMINE-HYDROLYZING)"/>
    <property type="match status" value="1"/>
</dbReference>
<dbReference type="InterPro" id="IPR014729">
    <property type="entry name" value="Rossmann-like_a/b/a_fold"/>
</dbReference>
<dbReference type="Pfam" id="PF00733">
    <property type="entry name" value="Asn_synthase"/>
    <property type="match status" value="1"/>
</dbReference>
<evidence type="ECO:0000256" key="5">
    <source>
        <dbReference type="ARBA" id="ARBA00048741"/>
    </source>
</evidence>
<evidence type="ECO:0000256" key="1">
    <source>
        <dbReference type="ARBA" id="ARBA00005187"/>
    </source>
</evidence>
<dbReference type="NCBIfam" id="NF033561">
    <property type="entry name" value="macrolact_Ik_Al"/>
    <property type="match status" value="1"/>
</dbReference>
<evidence type="ECO:0000313" key="7">
    <source>
        <dbReference type="EMBL" id="GAA2112112.1"/>
    </source>
</evidence>
<comment type="pathway">
    <text evidence="1">Amino-acid biosynthesis; L-asparagine biosynthesis; L-asparagine from L-aspartate (L-Gln route): step 1/1.</text>
</comment>
<comment type="caution">
    <text evidence="7">The sequence shown here is derived from an EMBL/GenBank/DDBJ whole genome shotgun (WGS) entry which is preliminary data.</text>
</comment>
<gene>
    <name evidence="7" type="ORF">GCM10009802_10090</name>
</gene>
<proteinExistence type="inferred from homology"/>
<keyword evidence="8" id="KW-1185">Reference proteome</keyword>
<dbReference type="EMBL" id="BAAAPF010000014">
    <property type="protein sequence ID" value="GAA2112112.1"/>
    <property type="molecule type" value="Genomic_DNA"/>
</dbReference>
<comment type="similarity">
    <text evidence="2">Belongs to the asparagine synthetase family.</text>
</comment>
<name>A0ABP5J4L6_9ACTN</name>
<dbReference type="PIRSF" id="PIRSF001589">
    <property type="entry name" value="Asn_synthetase_glu-h"/>
    <property type="match status" value="1"/>
</dbReference>
<dbReference type="InterPro" id="IPR051786">
    <property type="entry name" value="ASN_synthetase/amidase"/>
</dbReference>
<evidence type="ECO:0000256" key="3">
    <source>
        <dbReference type="ARBA" id="ARBA00012737"/>
    </source>
</evidence>
<evidence type="ECO:0000256" key="2">
    <source>
        <dbReference type="ARBA" id="ARBA00005752"/>
    </source>
</evidence>
<dbReference type="InterPro" id="IPR006426">
    <property type="entry name" value="Asn_synth_AEB"/>
</dbReference>
<dbReference type="EC" id="6.3.5.4" evidence="3"/>
<accession>A0ABP5J4L6</accession>
<dbReference type="SUPFAM" id="SSF52402">
    <property type="entry name" value="Adenine nucleotide alpha hydrolases-like"/>
    <property type="match status" value="1"/>
</dbReference>
<evidence type="ECO:0000259" key="6">
    <source>
        <dbReference type="Pfam" id="PF00733"/>
    </source>
</evidence>
<keyword evidence="4" id="KW-0028">Amino-acid biosynthesis</keyword>
<dbReference type="Gene3D" id="3.40.50.620">
    <property type="entry name" value="HUPs"/>
    <property type="match status" value="2"/>
</dbReference>
<reference evidence="8" key="1">
    <citation type="journal article" date="2019" name="Int. J. Syst. Evol. Microbiol.">
        <title>The Global Catalogue of Microorganisms (GCM) 10K type strain sequencing project: providing services to taxonomists for standard genome sequencing and annotation.</title>
        <authorList>
            <consortium name="The Broad Institute Genomics Platform"/>
            <consortium name="The Broad Institute Genome Sequencing Center for Infectious Disease"/>
            <person name="Wu L."/>
            <person name="Ma J."/>
        </authorList>
    </citation>
    <scope>NUCLEOTIDE SEQUENCE [LARGE SCALE GENOMIC DNA]</scope>
    <source>
        <strain evidence="8">JCM 15481</strain>
    </source>
</reference>
<dbReference type="SUPFAM" id="SSF56235">
    <property type="entry name" value="N-terminal nucleophile aminohydrolases (Ntn hydrolases)"/>
    <property type="match status" value="1"/>
</dbReference>
<dbReference type="InterPro" id="IPR001962">
    <property type="entry name" value="Asn_synthase"/>
</dbReference>